<protein>
    <submittedName>
        <fullName evidence="2">Uncharacterized protein</fullName>
    </submittedName>
</protein>
<dbReference type="EMBL" id="JADBJN010000004">
    <property type="protein sequence ID" value="KAG5666587.1"/>
    <property type="molecule type" value="Genomic_DNA"/>
</dbReference>
<reference evidence="2" key="1">
    <citation type="submission" date="2021-03" db="EMBL/GenBank/DDBJ databases">
        <title>Chromosome level genome of the anhydrobiotic midge Polypedilum vanderplanki.</title>
        <authorList>
            <person name="Yoshida Y."/>
            <person name="Kikawada T."/>
            <person name="Gusev O."/>
        </authorList>
    </citation>
    <scope>NUCLEOTIDE SEQUENCE</scope>
    <source>
        <strain evidence="2">NIAS01</strain>
        <tissue evidence="2">Whole body or cell culture</tissue>
    </source>
</reference>
<proteinExistence type="predicted"/>
<accession>A0A9J6BAP2</accession>
<sequence length="243" mass="28968">MKIFQIFLLTFSIFSSLSKSIRNVDRNFLLLINQKFSYFQDQYLDDEYYKPDAEYLRSADKKCVYNKLNLVDTDEISYDDLKNFDAKLVFGELEEDYNTLAIYVMYLCIEDVDGFTRHYFNRVIDKPYHKIPKESTECAKNELAKIKKEKPLMENFQGLENHTQVQCDEILFDLKAVNESWDSDFEGCLKIYDEHSLEYSLKFAIMNNERPSDEIFEKELKKYKKESSEICEKFVNCLVEKLL</sequence>
<evidence type="ECO:0000313" key="3">
    <source>
        <dbReference type="Proteomes" id="UP001107558"/>
    </source>
</evidence>
<keyword evidence="1" id="KW-0732">Signal</keyword>
<feature type="signal peptide" evidence="1">
    <location>
        <begin position="1"/>
        <end position="20"/>
    </location>
</feature>
<gene>
    <name evidence="2" type="ORF">PVAND_014605</name>
</gene>
<dbReference type="OrthoDB" id="10450028at2759"/>
<comment type="caution">
    <text evidence="2">The sequence shown here is derived from an EMBL/GenBank/DDBJ whole genome shotgun (WGS) entry which is preliminary data.</text>
</comment>
<dbReference type="Proteomes" id="UP001107558">
    <property type="component" value="Chromosome 4"/>
</dbReference>
<feature type="chain" id="PRO_5039900009" evidence="1">
    <location>
        <begin position="21"/>
        <end position="243"/>
    </location>
</feature>
<keyword evidence="3" id="KW-1185">Reference proteome</keyword>
<evidence type="ECO:0000313" key="2">
    <source>
        <dbReference type="EMBL" id="KAG5666587.1"/>
    </source>
</evidence>
<organism evidence="2 3">
    <name type="scientific">Polypedilum vanderplanki</name>
    <name type="common">Sleeping chironomid midge</name>
    <dbReference type="NCBI Taxonomy" id="319348"/>
    <lineage>
        <taxon>Eukaryota</taxon>
        <taxon>Metazoa</taxon>
        <taxon>Ecdysozoa</taxon>
        <taxon>Arthropoda</taxon>
        <taxon>Hexapoda</taxon>
        <taxon>Insecta</taxon>
        <taxon>Pterygota</taxon>
        <taxon>Neoptera</taxon>
        <taxon>Endopterygota</taxon>
        <taxon>Diptera</taxon>
        <taxon>Nematocera</taxon>
        <taxon>Chironomoidea</taxon>
        <taxon>Chironomidae</taxon>
        <taxon>Chironominae</taxon>
        <taxon>Polypedilum</taxon>
        <taxon>Polypedilum</taxon>
    </lineage>
</organism>
<evidence type="ECO:0000256" key="1">
    <source>
        <dbReference type="SAM" id="SignalP"/>
    </source>
</evidence>
<name>A0A9J6BAP2_POLVA</name>
<dbReference type="AlphaFoldDB" id="A0A9J6BAP2"/>